<feature type="transmembrane region" description="Helical" evidence="1">
    <location>
        <begin position="20"/>
        <end position="37"/>
    </location>
</feature>
<gene>
    <name evidence="2" type="ORF">H9849_01520</name>
</gene>
<feature type="transmembrane region" description="Helical" evidence="1">
    <location>
        <begin position="57"/>
        <end position="78"/>
    </location>
</feature>
<evidence type="ECO:0000313" key="2">
    <source>
        <dbReference type="EMBL" id="HIX71679.1"/>
    </source>
</evidence>
<proteinExistence type="predicted"/>
<comment type="caution">
    <text evidence="2">The sequence shown here is derived from an EMBL/GenBank/DDBJ whole genome shotgun (WGS) entry which is preliminary data.</text>
</comment>
<dbReference type="InterPro" id="IPR010540">
    <property type="entry name" value="CmpB_TMEM229"/>
</dbReference>
<dbReference type="Pfam" id="PF06541">
    <property type="entry name" value="ABC_trans_CmpB"/>
    <property type="match status" value="1"/>
</dbReference>
<evidence type="ECO:0000256" key="1">
    <source>
        <dbReference type="SAM" id="Phobius"/>
    </source>
</evidence>
<feature type="transmembrane region" description="Helical" evidence="1">
    <location>
        <begin position="90"/>
        <end position="114"/>
    </location>
</feature>
<keyword evidence="1" id="KW-1133">Transmembrane helix</keyword>
<dbReference type="Proteomes" id="UP000886805">
    <property type="component" value="Unassembled WGS sequence"/>
</dbReference>
<protein>
    <submittedName>
        <fullName evidence="2">ABC transporter permease</fullName>
    </submittedName>
</protein>
<keyword evidence="1" id="KW-0812">Transmembrane</keyword>
<accession>A0A9D1X2H3</accession>
<feature type="transmembrane region" description="Helical" evidence="1">
    <location>
        <begin position="171"/>
        <end position="191"/>
    </location>
</feature>
<feature type="transmembrane region" description="Helical" evidence="1">
    <location>
        <begin position="141"/>
        <end position="159"/>
    </location>
</feature>
<reference evidence="2" key="2">
    <citation type="submission" date="2021-04" db="EMBL/GenBank/DDBJ databases">
        <authorList>
            <person name="Gilroy R."/>
        </authorList>
    </citation>
    <scope>NUCLEOTIDE SEQUENCE</scope>
    <source>
        <strain evidence="2">ChiSxjej3B15-1167</strain>
    </source>
</reference>
<sequence length="192" mass="22036">MSITTDKNRAKKQFFPLPTLAEYMIYFFLYSVLGWIYEVVLEVFIYRWGFSNRGALTGPYCVIYGFGALIFLILLKNLKTKRIGPGRLNLTPLLVFFAIILIATTVELIGSYIMEWTQGVWMWDYSEYFCNFQGRIALNPSVRFGIGGMIILYLLQPLFERLTGRLSKKVLCLTGGAIALLLLVDFLHMILT</sequence>
<keyword evidence="1" id="KW-0472">Membrane</keyword>
<reference evidence="2" key="1">
    <citation type="journal article" date="2021" name="PeerJ">
        <title>Extensive microbial diversity within the chicken gut microbiome revealed by metagenomics and culture.</title>
        <authorList>
            <person name="Gilroy R."/>
            <person name="Ravi A."/>
            <person name="Getino M."/>
            <person name="Pursley I."/>
            <person name="Horton D.L."/>
            <person name="Alikhan N.F."/>
            <person name="Baker D."/>
            <person name="Gharbi K."/>
            <person name="Hall N."/>
            <person name="Watson M."/>
            <person name="Adriaenssens E.M."/>
            <person name="Foster-Nyarko E."/>
            <person name="Jarju S."/>
            <person name="Secka A."/>
            <person name="Antonio M."/>
            <person name="Oren A."/>
            <person name="Chaudhuri R.R."/>
            <person name="La Ragione R."/>
            <person name="Hildebrand F."/>
            <person name="Pallen M.J."/>
        </authorList>
    </citation>
    <scope>NUCLEOTIDE SEQUENCE</scope>
    <source>
        <strain evidence="2">ChiSxjej3B15-1167</strain>
    </source>
</reference>
<name>A0A9D1X2H3_9FIRM</name>
<organism evidence="2 3">
    <name type="scientific">Candidatus Anaerobutyricum stercoripullorum</name>
    <dbReference type="NCBI Taxonomy" id="2838456"/>
    <lineage>
        <taxon>Bacteria</taxon>
        <taxon>Bacillati</taxon>
        <taxon>Bacillota</taxon>
        <taxon>Clostridia</taxon>
        <taxon>Lachnospirales</taxon>
        <taxon>Lachnospiraceae</taxon>
        <taxon>Anaerobutyricum</taxon>
    </lineage>
</organism>
<dbReference type="EMBL" id="DXEQ01000040">
    <property type="protein sequence ID" value="HIX71679.1"/>
    <property type="molecule type" value="Genomic_DNA"/>
</dbReference>
<dbReference type="AlphaFoldDB" id="A0A9D1X2H3"/>
<evidence type="ECO:0000313" key="3">
    <source>
        <dbReference type="Proteomes" id="UP000886805"/>
    </source>
</evidence>